<feature type="domain" description="PKS/mFAS DH" evidence="13">
    <location>
        <begin position="967"/>
        <end position="1238"/>
    </location>
</feature>
<dbReference type="InterPro" id="IPR036291">
    <property type="entry name" value="NAD(P)-bd_dom_sf"/>
</dbReference>
<evidence type="ECO:0000313" key="15">
    <source>
        <dbReference type="Proteomes" id="UP001610631"/>
    </source>
</evidence>
<dbReference type="Pfam" id="PF00109">
    <property type="entry name" value="ketoacyl-synt"/>
    <property type="match status" value="1"/>
</dbReference>
<dbReference type="InterPro" id="IPR057326">
    <property type="entry name" value="KR_dom"/>
</dbReference>
<evidence type="ECO:0000259" key="12">
    <source>
        <dbReference type="PROSITE" id="PS52004"/>
    </source>
</evidence>
<dbReference type="EMBL" id="JBBDHD010000227">
    <property type="protein sequence ID" value="MFH7600424.1"/>
    <property type="molecule type" value="Genomic_DNA"/>
</dbReference>
<comment type="cofactor">
    <cofactor evidence="1">
        <name>pantetheine 4'-phosphate</name>
        <dbReference type="ChEBI" id="CHEBI:47942"/>
    </cofactor>
</comment>
<feature type="domain" description="Ketosynthase family 3 (KS3)" evidence="12">
    <location>
        <begin position="45"/>
        <end position="477"/>
    </location>
</feature>
<dbReference type="Pfam" id="PF08659">
    <property type="entry name" value="KR"/>
    <property type="match status" value="1"/>
</dbReference>
<keyword evidence="8" id="KW-0012">Acyltransferase</keyword>
<evidence type="ECO:0000313" key="14">
    <source>
        <dbReference type="EMBL" id="MFH7600424.1"/>
    </source>
</evidence>
<dbReference type="InterPro" id="IPR016035">
    <property type="entry name" value="Acyl_Trfase/lysoPLipase"/>
</dbReference>
<dbReference type="Gene3D" id="3.30.70.3290">
    <property type="match status" value="1"/>
</dbReference>
<dbReference type="SMART" id="SM00822">
    <property type="entry name" value="PKS_KR"/>
    <property type="match status" value="1"/>
</dbReference>
<dbReference type="InterPro" id="IPR020807">
    <property type="entry name" value="PKS_DH"/>
</dbReference>
<dbReference type="Pfam" id="PF00698">
    <property type="entry name" value="Acyl_transf_1"/>
    <property type="match status" value="1"/>
</dbReference>
<keyword evidence="6" id="KW-0045">Antibiotic biosynthesis</keyword>
<sequence length="1885" mass="192511">MTDTAPAPTAGASDNSAKIRDYLKRVTAELVSTRERLRAVEESAREPIAIVSMSCRLPGGADTPEALWRLLDAGTDAIGGLPEDRGWDLEALYDPDPDAPGTSYAREGGFLHDCAGFDPEFFGISPREALAMDPQQRLLLETAWEAFERAGLSRDAVRDSRTGVYAGVMYDDYGARVPHTPGEALPEGLEGYLVNGSAGSVASGRISYTFGLRGPAVTVDTACSSSLVAVHLAAQALRAGECDLALAGGATVLSTPTMLIDFARQRGLAADGRCKAFSDAADGTGFGEGAGMLLLQRLSDARREGRTVLAVLRGSAVNQDGGGAGLTAPNGPAQQRVIRAALKNAGLTADQVDAVEAHGTGTGLGDPIEAGALLATYGRARPADAPLLLGSLKSNIGHAQAAAGVAGVIKTVLALRHGVLPKTLHADTPSTRIDWTGGAVALLTERTPWPDRPGAPRRAAVSAFGASGTNAHVILEADTPPQAAGETPAVPEQAAAATAAGFAAPTAWPLSARSAPALREQARRLAAHLRAAPADPGAVASVLAHGRTAFAERAVVLGRDTDTLLRGLDSLAADERPDARSVVTGRASDGRRTAFLFTGQGSQRPGAGRELYAAEPVFAAALDEACAAFDAHLPRPLRTVMFAAPGTPDAALLDRTQYTQPALFALGTALFALLTARGVRPDAVAGHSVGELTAAHAAGVLSLPDAARLVAARGRLMGGLPEGGAMAALQASEEELLPRLAGREARIGLAAVNGPQAVVVAGDASDVDEQVEYWKSRGRAAKRLTVSHAFHSPHMDGMLTQFEEIARSVEYHPPRIPVMSNLTGQLATGDALRTADHWVRHARRPVRFLDGVRALRADGIDTFLELGPDAVLTAMTRTALDAEEEPADGVLTAAVMRRGKPETETFARAAAAAHVHGVPVTLAPQAAPSGLAAALPTYAFQRTRYWLDAPARQAAPLASAGVDTAGHPLLAARVELPDGQGAVWTATLSTATHPWLAAHTLAGRPVVPGTALLELALTAAGTDGIAELTFENPLVLPDTAPVRLRVHLGAADADGTRPVRVDSAPAATGPADWTPHATGRTAAPADADFDGLTAAVWPPEGAEPVAVDDAYERFAAAGIGYGPAFQGLRAAWRRGDDVFATVALRPEEAAEAASYGLHPALLDAALHAVTAARPDAHGLVPFSWTGAALHARGADALRVRISPAGPDAYTVTAAAPDGRPVFAAGSLALRRVAADRIAAAATGPTPLLRPSWTPLPTDPGAPAPAAWHLLGSPAPALDDALAATGATVRHHPGDPAEALDGVPADALHAVADLRGEDDPQAVGRRTLALAQAWLAADRPDGARLTVLTHGAVDTGGGAPVTDPAAAVAWGLLRSGNAEHPGRFALVDTDEDPASYAALPAALTRGDGAAELAVRAGTAHAPGVVRVRDEAAAPAAWNPDGTVLVTGGTGGLGSAVARHLVTAHGVRHLLLTSRRGTDAPGAGDLAAALRALGAEVTVAACDTADRTALAALLDRIPAGHPLSAVVHTAGVLDDGLLTAQDPARLEAVLRPKTDAVRVLHELTAALPLDAFVLFSSAAGLLGSAGQSAYAAANAHLDAFAARRRAQGLPAVSLAWGPWAGEGMAGALDGADAARLRRTGLVPLARDEALRLFDAALGSGLPALLPLRVDPAAPGLPPVLRTPAPAPGTVPATGRAAEPAGPARRATVAERITGLSRADRAALLLDLVRTEVAAVLGFAGPADVGVDRSFREAGFDSLTAVELRNRLTAETGLRLTPTLVFDHPTPQALAAHLDGELPGAEAAVLALIGQLGAATAQAALDQDARRAVADRLSALLADLGTGVAPAAVPPPRGPAGGGGGARPPPPPPGSRAACLKKIHPPPPPKLV</sequence>
<dbReference type="Gene3D" id="3.40.47.10">
    <property type="match status" value="1"/>
</dbReference>
<dbReference type="SUPFAM" id="SSF53901">
    <property type="entry name" value="Thiolase-like"/>
    <property type="match status" value="1"/>
</dbReference>
<dbReference type="InterPro" id="IPR049900">
    <property type="entry name" value="PKS_mFAS_DH"/>
</dbReference>
<keyword evidence="15" id="KW-1185">Reference proteome</keyword>
<dbReference type="InterPro" id="IPR036299">
    <property type="entry name" value="Polyketide_synth_docking_sf"/>
</dbReference>
<evidence type="ECO:0000256" key="2">
    <source>
        <dbReference type="ARBA" id="ARBA00004792"/>
    </source>
</evidence>
<dbReference type="PANTHER" id="PTHR43775">
    <property type="entry name" value="FATTY ACID SYNTHASE"/>
    <property type="match status" value="1"/>
</dbReference>
<dbReference type="InterPro" id="IPR020806">
    <property type="entry name" value="PKS_PP-bd"/>
</dbReference>
<dbReference type="InterPro" id="IPR013968">
    <property type="entry name" value="PKS_KR"/>
</dbReference>
<feature type="region of interest" description="Disordered" evidence="10">
    <location>
        <begin position="1841"/>
        <end position="1885"/>
    </location>
</feature>
<dbReference type="InterPro" id="IPR032821">
    <property type="entry name" value="PKS_assoc"/>
</dbReference>
<dbReference type="SMART" id="SM00823">
    <property type="entry name" value="PKS_PP"/>
    <property type="match status" value="1"/>
</dbReference>
<dbReference type="PROSITE" id="PS00606">
    <property type="entry name" value="KS3_1"/>
    <property type="match status" value="1"/>
</dbReference>
<dbReference type="InterPro" id="IPR036736">
    <property type="entry name" value="ACP-like_sf"/>
</dbReference>
<evidence type="ECO:0000256" key="4">
    <source>
        <dbReference type="ARBA" id="ARBA00022553"/>
    </source>
</evidence>
<dbReference type="SMART" id="SM00827">
    <property type="entry name" value="PKS_AT"/>
    <property type="match status" value="1"/>
</dbReference>
<keyword evidence="7" id="KW-0511">Multifunctional enzyme</keyword>
<organism evidence="14 15">
    <name type="scientific">Streptomyces racemochromogenes</name>
    <dbReference type="NCBI Taxonomy" id="67353"/>
    <lineage>
        <taxon>Bacteria</taxon>
        <taxon>Bacillati</taxon>
        <taxon>Actinomycetota</taxon>
        <taxon>Actinomycetes</taxon>
        <taxon>Kitasatosporales</taxon>
        <taxon>Streptomycetaceae</taxon>
        <taxon>Streptomyces</taxon>
    </lineage>
</organism>
<dbReference type="InterPro" id="IPR016036">
    <property type="entry name" value="Malonyl_transacylase_ACP-bd"/>
</dbReference>
<dbReference type="SUPFAM" id="SSF55048">
    <property type="entry name" value="Probable ACP-binding domain of malonyl-CoA ACP transacylase"/>
    <property type="match status" value="1"/>
</dbReference>
<feature type="region of interest" description="Disordered" evidence="10">
    <location>
        <begin position="1056"/>
        <end position="1076"/>
    </location>
</feature>
<dbReference type="SMART" id="SM00826">
    <property type="entry name" value="PKS_DH"/>
    <property type="match status" value="1"/>
</dbReference>
<dbReference type="SUPFAM" id="SSF101173">
    <property type="entry name" value="Docking domain B of the erythromycin polyketide synthase (DEBS)"/>
    <property type="match status" value="1"/>
</dbReference>
<dbReference type="Gene3D" id="3.40.50.720">
    <property type="entry name" value="NAD(P)-binding Rossmann-like Domain"/>
    <property type="match status" value="1"/>
</dbReference>
<dbReference type="Gene3D" id="3.10.129.110">
    <property type="entry name" value="Polyketide synthase dehydratase"/>
    <property type="match status" value="1"/>
</dbReference>
<dbReference type="PANTHER" id="PTHR43775:SF51">
    <property type="entry name" value="INACTIVE PHENOLPHTHIOCEROL SYNTHESIS POLYKETIDE SYNTHASE TYPE I PKS1-RELATED"/>
    <property type="match status" value="1"/>
</dbReference>
<dbReference type="InterPro" id="IPR042104">
    <property type="entry name" value="PKS_dehydratase_sf"/>
</dbReference>
<dbReference type="PROSITE" id="PS00012">
    <property type="entry name" value="PHOSPHOPANTETHEINE"/>
    <property type="match status" value="1"/>
</dbReference>
<gene>
    <name evidence="14" type="ORF">WDV06_35790</name>
</gene>
<protein>
    <submittedName>
        <fullName evidence="14">Type I polyketide synthase</fullName>
    </submittedName>
</protein>
<dbReference type="SMART" id="SM01294">
    <property type="entry name" value="PKS_PP_betabranch"/>
    <property type="match status" value="1"/>
</dbReference>
<dbReference type="SMART" id="SM00825">
    <property type="entry name" value="PKS_KS"/>
    <property type="match status" value="1"/>
</dbReference>
<dbReference type="Proteomes" id="UP001610631">
    <property type="component" value="Unassembled WGS sequence"/>
</dbReference>
<dbReference type="Pfam" id="PF00550">
    <property type="entry name" value="PP-binding"/>
    <property type="match status" value="1"/>
</dbReference>
<feature type="region of interest" description="C-terminal hotdog fold" evidence="9">
    <location>
        <begin position="1102"/>
        <end position="1238"/>
    </location>
</feature>
<dbReference type="InterPro" id="IPR006162">
    <property type="entry name" value="Ppantetheine_attach_site"/>
</dbReference>
<dbReference type="Pfam" id="PF08990">
    <property type="entry name" value="Docking"/>
    <property type="match status" value="1"/>
</dbReference>
<name>A0ABW7PPR8_9ACTN</name>
<dbReference type="Gene3D" id="3.40.366.10">
    <property type="entry name" value="Malonyl-Coenzyme A Acyl Carrier Protein, domain 2"/>
    <property type="match status" value="1"/>
</dbReference>
<comment type="pathway">
    <text evidence="2">Antibiotic biosynthesis.</text>
</comment>
<evidence type="ECO:0000256" key="1">
    <source>
        <dbReference type="ARBA" id="ARBA00001957"/>
    </source>
</evidence>
<dbReference type="PROSITE" id="PS52004">
    <property type="entry name" value="KS3_2"/>
    <property type="match status" value="1"/>
</dbReference>
<dbReference type="CDD" id="cd00833">
    <property type="entry name" value="PKS"/>
    <property type="match status" value="1"/>
</dbReference>
<dbReference type="CDD" id="cd08956">
    <property type="entry name" value="KR_3_FAS_SDR_x"/>
    <property type="match status" value="1"/>
</dbReference>
<feature type="region of interest" description="Disordered" evidence="10">
    <location>
        <begin position="1682"/>
        <end position="1702"/>
    </location>
</feature>
<keyword evidence="4" id="KW-0597">Phosphoprotein</keyword>
<dbReference type="SUPFAM" id="SSF47336">
    <property type="entry name" value="ACP-like"/>
    <property type="match status" value="1"/>
</dbReference>
<evidence type="ECO:0000256" key="10">
    <source>
        <dbReference type="SAM" id="MobiDB-lite"/>
    </source>
</evidence>
<dbReference type="Pfam" id="PF02801">
    <property type="entry name" value="Ketoacyl-synt_C"/>
    <property type="match status" value="1"/>
</dbReference>
<feature type="non-terminal residue" evidence="14">
    <location>
        <position position="1885"/>
    </location>
</feature>
<dbReference type="InterPro" id="IPR015083">
    <property type="entry name" value="NorB/c/GfsB-D-like_docking"/>
</dbReference>
<dbReference type="Gene3D" id="1.10.1200.10">
    <property type="entry name" value="ACP-like"/>
    <property type="match status" value="1"/>
</dbReference>
<dbReference type="Pfam" id="PF16197">
    <property type="entry name" value="KAsynt_C_assoc"/>
    <property type="match status" value="1"/>
</dbReference>
<evidence type="ECO:0000259" key="13">
    <source>
        <dbReference type="PROSITE" id="PS52019"/>
    </source>
</evidence>
<reference evidence="14 15" key="1">
    <citation type="submission" date="2024-03" db="EMBL/GenBank/DDBJ databases">
        <title>Whole genome sequencing of Streptomyces racemochromogenes, to identify antimicrobial biosynthetic gene clusters.</title>
        <authorList>
            <person name="Suryawanshi P."/>
            <person name="Krishnaraj P.U."/>
            <person name="Arun Y.P."/>
            <person name="Suryawanshi M.P."/>
            <person name="Rakshit O."/>
        </authorList>
    </citation>
    <scope>NUCLEOTIDE SEQUENCE [LARGE SCALE GENOMIC DNA]</scope>
    <source>
        <strain evidence="14 15">AUDT626</strain>
    </source>
</reference>
<dbReference type="InterPro" id="IPR014043">
    <property type="entry name" value="Acyl_transferase_dom"/>
</dbReference>
<proteinExistence type="predicted"/>
<dbReference type="InterPro" id="IPR014030">
    <property type="entry name" value="Ketoacyl_synth_N"/>
</dbReference>
<dbReference type="PROSITE" id="PS52019">
    <property type="entry name" value="PKS_MFAS_DH"/>
    <property type="match status" value="1"/>
</dbReference>
<dbReference type="InterPro" id="IPR049552">
    <property type="entry name" value="PKS_DH_N"/>
</dbReference>
<dbReference type="InterPro" id="IPR050091">
    <property type="entry name" value="PKS_NRPS_Biosynth_Enz"/>
</dbReference>
<evidence type="ECO:0000256" key="8">
    <source>
        <dbReference type="ARBA" id="ARBA00023315"/>
    </source>
</evidence>
<dbReference type="InterPro" id="IPR049551">
    <property type="entry name" value="PKS_DH_C"/>
</dbReference>
<dbReference type="Pfam" id="PF14765">
    <property type="entry name" value="PS-DH"/>
    <property type="match status" value="1"/>
</dbReference>
<comment type="caution">
    <text evidence="14">The sequence shown here is derived from an EMBL/GenBank/DDBJ whole genome shotgun (WGS) entry which is preliminary data.</text>
</comment>
<evidence type="ECO:0000259" key="11">
    <source>
        <dbReference type="PROSITE" id="PS50075"/>
    </source>
</evidence>
<feature type="active site" description="Proton acceptor; for dehydratase activity" evidence="9">
    <location>
        <position position="999"/>
    </location>
</feature>
<evidence type="ECO:0000256" key="9">
    <source>
        <dbReference type="PROSITE-ProRule" id="PRU01363"/>
    </source>
</evidence>
<dbReference type="InterPro" id="IPR001227">
    <property type="entry name" value="Ac_transferase_dom_sf"/>
</dbReference>
<dbReference type="SUPFAM" id="SSF52151">
    <property type="entry name" value="FabD/lysophospholipase-like"/>
    <property type="match status" value="1"/>
</dbReference>
<dbReference type="InterPro" id="IPR014031">
    <property type="entry name" value="Ketoacyl_synth_C"/>
</dbReference>
<feature type="domain" description="Carrier" evidence="11">
    <location>
        <begin position="1720"/>
        <end position="1795"/>
    </location>
</feature>
<keyword evidence="3" id="KW-0596">Phosphopantetheine</keyword>
<keyword evidence="5" id="KW-0808">Transferase</keyword>
<dbReference type="InterPro" id="IPR016039">
    <property type="entry name" value="Thiolase-like"/>
</dbReference>
<evidence type="ECO:0000256" key="3">
    <source>
        <dbReference type="ARBA" id="ARBA00022450"/>
    </source>
</evidence>
<dbReference type="PROSITE" id="PS50075">
    <property type="entry name" value="CARRIER"/>
    <property type="match status" value="1"/>
</dbReference>
<dbReference type="Pfam" id="PF21089">
    <property type="entry name" value="PKS_DH_N"/>
    <property type="match status" value="1"/>
</dbReference>
<dbReference type="InterPro" id="IPR018201">
    <property type="entry name" value="Ketoacyl_synth_AS"/>
</dbReference>
<evidence type="ECO:0000256" key="7">
    <source>
        <dbReference type="ARBA" id="ARBA00023268"/>
    </source>
</evidence>
<dbReference type="InterPro" id="IPR009081">
    <property type="entry name" value="PP-bd_ACP"/>
</dbReference>
<dbReference type="SUPFAM" id="SSF51735">
    <property type="entry name" value="NAD(P)-binding Rossmann-fold domains"/>
    <property type="match status" value="2"/>
</dbReference>
<feature type="region of interest" description="N-terminal hotdog fold" evidence="9">
    <location>
        <begin position="967"/>
        <end position="1088"/>
    </location>
</feature>
<evidence type="ECO:0000256" key="6">
    <source>
        <dbReference type="ARBA" id="ARBA00023194"/>
    </source>
</evidence>
<dbReference type="InterPro" id="IPR020841">
    <property type="entry name" value="PKS_Beta-ketoAc_synthase_dom"/>
</dbReference>
<evidence type="ECO:0000256" key="5">
    <source>
        <dbReference type="ARBA" id="ARBA00022679"/>
    </source>
</evidence>
<accession>A0ABW7PPR8</accession>
<feature type="active site" description="Proton donor; for dehydratase activity" evidence="9">
    <location>
        <position position="1163"/>
    </location>
</feature>